<feature type="region of interest" description="Disordered" evidence="1">
    <location>
        <begin position="974"/>
        <end position="1075"/>
    </location>
</feature>
<dbReference type="STRING" id="669874.A0A1E4TRR7"/>
<dbReference type="PANTHER" id="PTHR21575:SF12">
    <property type="entry name" value="PROTEIN HID1"/>
    <property type="match status" value="1"/>
</dbReference>
<dbReference type="GO" id="GO:0000138">
    <property type="term" value="C:Golgi trans cisterna"/>
    <property type="evidence" value="ECO:0007669"/>
    <property type="project" value="TreeGrafter"/>
</dbReference>
<feature type="compositionally biased region" description="Polar residues" evidence="1">
    <location>
        <begin position="1044"/>
        <end position="1075"/>
    </location>
</feature>
<dbReference type="InterPro" id="IPR026705">
    <property type="entry name" value="Hid-1/Ecm30"/>
</dbReference>
<dbReference type="Proteomes" id="UP000094236">
    <property type="component" value="Unassembled WGS sequence"/>
</dbReference>
<evidence type="ECO:0000256" key="1">
    <source>
        <dbReference type="SAM" id="MobiDB-lite"/>
    </source>
</evidence>
<dbReference type="OrthoDB" id="432953at2759"/>
<feature type="compositionally biased region" description="Low complexity" evidence="1">
    <location>
        <begin position="998"/>
        <end position="1009"/>
    </location>
</feature>
<feature type="region of interest" description="Disordered" evidence="1">
    <location>
        <begin position="568"/>
        <end position="597"/>
    </location>
</feature>
<dbReference type="GO" id="GO:0016020">
    <property type="term" value="C:membrane"/>
    <property type="evidence" value="ECO:0007669"/>
    <property type="project" value="TreeGrafter"/>
</dbReference>
<feature type="compositionally biased region" description="Low complexity" evidence="1">
    <location>
        <begin position="568"/>
        <end position="579"/>
    </location>
</feature>
<evidence type="ECO:0008006" key="4">
    <source>
        <dbReference type="Google" id="ProtNLM"/>
    </source>
</evidence>
<dbReference type="GO" id="GO:0005797">
    <property type="term" value="C:Golgi medial cisterna"/>
    <property type="evidence" value="ECO:0007669"/>
    <property type="project" value="TreeGrafter"/>
</dbReference>
<accession>A0A1E4TRR7</accession>
<dbReference type="Pfam" id="PF12722">
    <property type="entry name" value="Hid1"/>
    <property type="match status" value="1"/>
</dbReference>
<sequence length="1075" mass="120949">MNSAEAKAKFKNHFYKLGEKRDIPVRENKYWEIFWEKPRSVDDIFELITVNDIRSVSNSKNFIRLLRIVSLKFISLASEKRDLDTLQVLNCCRILTRLFPFLYENLELSKIEKDIFWSVNGSTDSNINTEVLDETNNRVGSSNSATIGSATSASSFSNEDYDRASVDANTNFDNIHNALETQSTKAQVHVSDNNLPLGAQLVTTCVNLLFTKNFTISSTTNKTTNGIDFTIWEPGIGLNEKYSTPKLEIDCNRLEILKLLITLCSQCLYFTPNNVIEKGSRYLTVLVTSTPKLHILTLLSSLINLTCRIGRPANENGLEFNNNSLNQLRELMITNAIDLLTLMIVYPIPKHDIDFLNKTGILNGRPYNLVRFYFGKLHKENELNFLLTNLIAILKKPLIEISTNETSSSLSSLIKSKTSTAEPSVWGTEIVMLLWELYQCNKRFKIYLIDNSGPELMIILLYYIALNRNSAMHKNFVRVCLYFSLYLSSDPLILAKLLCPFSNQLYLQLPQSFKISPNPVTFRDFIVVKICQLLIVDKINILTPTLTELLYNLIPIAGLLEPTNGSGNINGNSNVSSPNDTNQMQNRRASKVDETSDINKSYKTPGSGLSYSACTSITQLVVKYSTHSFLSENSSNPDFLALIIRAICQAICRHPKQSRTLIYIITKNARHYQNIKTTIDNLDNLQANTTSDYTTTSESSSFKSIAGGPSTNETQEVENGGVQNDDGSNDPMTNSNTEKHETNNDGGLNTLDEDEEDCSEIDDSLLRPKLPIGMSTKFKGKLPVNAPLERTWTGSSALRIVLKSIESVKKLIPEFSNTSISVDTIELLNKIENLEGLTEVIRTVPKNEFYLKPLEQLKFTWSNISLGWYESVLWGCIYNSNENVNNNHRKLININTSFQSFSSKVSSDWGFGSWSNSEQELLDIVSKSSAHVNIWAGTNIKLFRILVNLNRANNLMQPITDSLIRRFSDFRINNRSNGQQYPQQVDRDSKGLNSRQNSTTSVSSLPSTPILQQQPQHQDAVFGNGFNEQMPLKVTPRNSYHRVSVSSVNSPKNTTRNPSVVSTPQSISPRNSIST</sequence>
<evidence type="ECO:0000313" key="2">
    <source>
        <dbReference type="EMBL" id="ODV94432.1"/>
    </source>
</evidence>
<organism evidence="2 3">
    <name type="scientific">Pachysolen tannophilus NRRL Y-2460</name>
    <dbReference type="NCBI Taxonomy" id="669874"/>
    <lineage>
        <taxon>Eukaryota</taxon>
        <taxon>Fungi</taxon>
        <taxon>Dikarya</taxon>
        <taxon>Ascomycota</taxon>
        <taxon>Saccharomycotina</taxon>
        <taxon>Pichiomycetes</taxon>
        <taxon>Pachysolenaceae</taxon>
        <taxon>Pachysolen</taxon>
    </lineage>
</organism>
<gene>
    <name evidence="2" type="ORF">PACTADRAFT_51270</name>
</gene>
<feature type="compositionally biased region" description="Polar residues" evidence="1">
    <location>
        <begin position="974"/>
        <end position="983"/>
    </location>
</feature>
<feature type="compositionally biased region" description="Low complexity" evidence="1">
    <location>
        <begin position="691"/>
        <end position="701"/>
    </location>
</feature>
<protein>
    <recommendedName>
        <fullName evidence="4">Protein HID1</fullName>
    </recommendedName>
</protein>
<keyword evidence="3" id="KW-1185">Reference proteome</keyword>
<feature type="region of interest" description="Disordered" evidence="1">
    <location>
        <begin position="691"/>
        <end position="756"/>
    </location>
</feature>
<dbReference type="AlphaFoldDB" id="A0A1E4TRR7"/>
<name>A0A1E4TRR7_PACTA</name>
<dbReference type="EMBL" id="KV454016">
    <property type="protein sequence ID" value="ODV94432.1"/>
    <property type="molecule type" value="Genomic_DNA"/>
</dbReference>
<proteinExistence type="predicted"/>
<feature type="compositionally biased region" description="Polar residues" evidence="1">
    <location>
        <begin position="721"/>
        <end position="736"/>
    </location>
</feature>
<reference evidence="3" key="1">
    <citation type="submission" date="2016-05" db="EMBL/GenBank/DDBJ databases">
        <title>Comparative genomics of biotechnologically important yeasts.</title>
        <authorList>
            <consortium name="DOE Joint Genome Institute"/>
            <person name="Riley R."/>
            <person name="Haridas S."/>
            <person name="Wolfe K.H."/>
            <person name="Lopes M.R."/>
            <person name="Hittinger C.T."/>
            <person name="Goker M."/>
            <person name="Salamov A."/>
            <person name="Wisecaver J."/>
            <person name="Long T.M."/>
            <person name="Aerts A.L."/>
            <person name="Barry K."/>
            <person name="Choi C."/>
            <person name="Clum A."/>
            <person name="Coughlan A.Y."/>
            <person name="Deshpande S."/>
            <person name="Douglass A.P."/>
            <person name="Hanson S.J."/>
            <person name="Klenk H.-P."/>
            <person name="Labutti K."/>
            <person name="Lapidus A."/>
            <person name="Lindquist E."/>
            <person name="Lipzen A."/>
            <person name="Meier-Kolthoff J.P."/>
            <person name="Ohm R.A."/>
            <person name="Otillar R.P."/>
            <person name="Pangilinan J."/>
            <person name="Peng Y."/>
            <person name="Rokas A."/>
            <person name="Rosa C.A."/>
            <person name="Scheuner C."/>
            <person name="Sibirny A.A."/>
            <person name="Slot J.C."/>
            <person name="Stielow J.B."/>
            <person name="Sun H."/>
            <person name="Kurtzman C.P."/>
            <person name="Blackwell M."/>
            <person name="Grigoriev I.V."/>
            <person name="Jeffries T.W."/>
        </authorList>
    </citation>
    <scope>NUCLEOTIDE SEQUENCE [LARGE SCALE GENOMIC DNA]</scope>
    <source>
        <strain evidence="3">NRRL Y-2460</strain>
    </source>
</reference>
<dbReference type="PANTHER" id="PTHR21575">
    <property type="entry name" value="PROTEIN HID1"/>
    <property type="match status" value="1"/>
</dbReference>
<evidence type="ECO:0000313" key="3">
    <source>
        <dbReference type="Proteomes" id="UP000094236"/>
    </source>
</evidence>